<protein>
    <submittedName>
        <fullName evidence="2">Uncharacterized protein</fullName>
    </submittedName>
</protein>
<evidence type="ECO:0000313" key="2">
    <source>
        <dbReference type="EMBL" id="KAF4349934.1"/>
    </source>
</evidence>
<evidence type="ECO:0000256" key="1">
    <source>
        <dbReference type="SAM" id="MobiDB-lite"/>
    </source>
</evidence>
<sequence>MRLMGMFEEVRIDHVSRSKKSHADFLATIASKIKINDTEVEKEIKVVKRTIPTSFLDVDLIEIAEVFVAEENVDSTEGPKWFEPIKKGVFPQDKNEARNIIRQAKRYEILANRLYRRSFLGGQYQQCSSSNEKPNPNYRATTQSNPNEQNVELNRTSLSTGGGVNGRYYRQDSSLADRYCNWYSCDRFNRSFLFRFIFRIGLIPVVIG</sequence>
<feature type="region of interest" description="Disordered" evidence="1">
    <location>
        <begin position="126"/>
        <end position="150"/>
    </location>
</feature>
<name>A0A7J6DV13_CANSA</name>
<reference evidence="2 3" key="1">
    <citation type="journal article" date="2020" name="bioRxiv">
        <title>Sequence and annotation of 42 cannabis genomes reveals extensive copy number variation in cannabinoid synthesis and pathogen resistance genes.</title>
        <authorList>
            <person name="Mckernan K.J."/>
            <person name="Helbert Y."/>
            <person name="Kane L.T."/>
            <person name="Ebling H."/>
            <person name="Zhang L."/>
            <person name="Liu B."/>
            <person name="Eaton Z."/>
            <person name="Mclaughlin S."/>
            <person name="Kingan S."/>
            <person name="Baybayan P."/>
            <person name="Concepcion G."/>
            <person name="Jordan M."/>
            <person name="Riva A."/>
            <person name="Barbazuk W."/>
            <person name="Harkins T."/>
        </authorList>
    </citation>
    <scope>NUCLEOTIDE SEQUENCE [LARGE SCALE GENOMIC DNA]</scope>
    <source>
        <strain evidence="3">cv. Jamaican Lion 4</strain>
        <tissue evidence="2">Leaf</tissue>
    </source>
</reference>
<dbReference type="AlphaFoldDB" id="A0A7J6DV13"/>
<dbReference type="EMBL" id="JAATIQ010000614">
    <property type="protein sequence ID" value="KAF4349934.1"/>
    <property type="molecule type" value="Genomic_DNA"/>
</dbReference>
<dbReference type="Proteomes" id="UP000583929">
    <property type="component" value="Unassembled WGS sequence"/>
</dbReference>
<geneLocation type="mitochondrion" evidence="2"/>
<gene>
    <name evidence="2" type="ORF">G4B88_002356</name>
</gene>
<evidence type="ECO:0000313" key="3">
    <source>
        <dbReference type="Proteomes" id="UP000583929"/>
    </source>
</evidence>
<dbReference type="PANTHER" id="PTHR48475">
    <property type="entry name" value="RIBONUCLEASE H"/>
    <property type="match status" value="1"/>
</dbReference>
<dbReference type="PANTHER" id="PTHR48475:SF2">
    <property type="entry name" value="RIBONUCLEASE H"/>
    <property type="match status" value="1"/>
</dbReference>
<proteinExistence type="predicted"/>
<keyword evidence="3" id="KW-1185">Reference proteome</keyword>
<comment type="caution">
    <text evidence="2">The sequence shown here is derived from an EMBL/GenBank/DDBJ whole genome shotgun (WGS) entry which is preliminary data.</text>
</comment>
<keyword evidence="2" id="KW-0496">Mitochondrion</keyword>
<organism evidence="2 3">
    <name type="scientific">Cannabis sativa</name>
    <name type="common">Hemp</name>
    <name type="synonym">Marijuana</name>
    <dbReference type="NCBI Taxonomy" id="3483"/>
    <lineage>
        <taxon>Eukaryota</taxon>
        <taxon>Viridiplantae</taxon>
        <taxon>Streptophyta</taxon>
        <taxon>Embryophyta</taxon>
        <taxon>Tracheophyta</taxon>
        <taxon>Spermatophyta</taxon>
        <taxon>Magnoliopsida</taxon>
        <taxon>eudicotyledons</taxon>
        <taxon>Gunneridae</taxon>
        <taxon>Pentapetalae</taxon>
        <taxon>rosids</taxon>
        <taxon>fabids</taxon>
        <taxon>Rosales</taxon>
        <taxon>Cannabaceae</taxon>
        <taxon>Cannabis</taxon>
    </lineage>
</organism>
<accession>A0A7J6DV13</accession>